<name>A0A8T0EYR6_ARGBR</name>
<protein>
    <submittedName>
        <fullName evidence="2">Uncharacterized protein</fullName>
    </submittedName>
</protein>
<dbReference type="AlphaFoldDB" id="A0A8T0EYR6"/>
<dbReference type="EMBL" id="JABXBU010001863">
    <property type="protein sequence ID" value="KAF8781472.1"/>
    <property type="molecule type" value="Genomic_DNA"/>
</dbReference>
<reference evidence="2" key="1">
    <citation type="journal article" date="2020" name="bioRxiv">
        <title>Chromosome-level reference genome of the European wasp spider Argiope bruennichi: a resource for studies on range expansion and evolutionary adaptation.</title>
        <authorList>
            <person name="Sheffer M.M."/>
            <person name="Hoppe A."/>
            <person name="Krehenwinkel H."/>
            <person name="Uhl G."/>
            <person name="Kuss A.W."/>
            <person name="Jensen L."/>
            <person name="Jensen C."/>
            <person name="Gillespie R.G."/>
            <person name="Hoff K.J."/>
            <person name="Prost S."/>
        </authorList>
    </citation>
    <scope>NUCLEOTIDE SEQUENCE</scope>
</reference>
<feature type="signal peptide" evidence="1">
    <location>
        <begin position="1"/>
        <end position="15"/>
    </location>
</feature>
<gene>
    <name evidence="2" type="ORF">HNY73_011863</name>
</gene>
<dbReference type="Proteomes" id="UP000807504">
    <property type="component" value="Unassembled WGS sequence"/>
</dbReference>
<evidence type="ECO:0000313" key="2">
    <source>
        <dbReference type="EMBL" id="KAF8781472.1"/>
    </source>
</evidence>
<sequence length="126" mass="14144">MHVIVLFTLFGIIFASNDYPPETESEDLKSALCENEDGEMSAVVADCYDKIGIQKYSRVIKECYEGIDGEVNGRKITVWYCKNSNDKTTQADTCAARRIAEQEGNEEAFTDIMNGLTKCIGEYFSQ</sequence>
<keyword evidence="1" id="KW-0732">Signal</keyword>
<keyword evidence="3" id="KW-1185">Reference proteome</keyword>
<proteinExistence type="predicted"/>
<feature type="chain" id="PRO_5035895757" evidence="1">
    <location>
        <begin position="16"/>
        <end position="126"/>
    </location>
</feature>
<reference evidence="2" key="2">
    <citation type="submission" date="2020-06" db="EMBL/GenBank/DDBJ databases">
        <authorList>
            <person name="Sheffer M."/>
        </authorList>
    </citation>
    <scope>NUCLEOTIDE SEQUENCE</scope>
</reference>
<organism evidence="2 3">
    <name type="scientific">Argiope bruennichi</name>
    <name type="common">Wasp spider</name>
    <name type="synonym">Aranea bruennichi</name>
    <dbReference type="NCBI Taxonomy" id="94029"/>
    <lineage>
        <taxon>Eukaryota</taxon>
        <taxon>Metazoa</taxon>
        <taxon>Ecdysozoa</taxon>
        <taxon>Arthropoda</taxon>
        <taxon>Chelicerata</taxon>
        <taxon>Arachnida</taxon>
        <taxon>Araneae</taxon>
        <taxon>Araneomorphae</taxon>
        <taxon>Entelegynae</taxon>
        <taxon>Araneoidea</taxon>
        <taxon>Araneidae</taxon>
        <taxon>Argiope</taxon>
    </lineage>
</organism>
<accession>A0A8T0EYR6</accession>
<evidence type="ECO:0000313" key="3">
    <source>
        <dbReference type="Proteomes" id="UP000807504"/>
    </source>
</evidence>
<comment type="caution">
    <text evidence="2">The sequence shown here is derived from an EMBL/GenBank/DDBJ whole genome shotgun (WGS) entry which is preliminary data.</text>
</comment>
<evidence type="ECO:0000256" key="1">
    <source>
        <dbReference type="SAM" id="SignalP"/>
    </source>
</evidence>